<dbReference type="Pfam" id="PF00672">
    <property type="entry name" value="HAMP"/>
    <property type="match status" value="1"/>
</dbReference>
<dbReference type="InterPro" id="IPR013656">
    <property type="entry name" value="PAS_4"/>
</dbReference>
<dbReference type="GO" id="GO:0007165">
    <property type="term" value="P:signal transduction"/>
    <property type="evidence" value="ECO:0007669"/>
    <property type="project" value="UniProtKB-KW"/>
</dbReference>
<name>A0A0E3P6K3_9EURY</name>
<evidence type="ECO:0000259" key="6">
    <source>
        <dbReference type="PROSITE" id="PS50112"/>
    </source>
</evidence>
<dbReference type="CDD" id="cd06225">
    <property type="entry name" value="HAMP"/>
    <property type="match status" value="1"/>
</dbReference>
<dbReference type="RefSeq" id="WP_048173153.1">
    <property type="nucleotide sequence ID" value="NZ_CP009506.1"/>
</dbReference>
<accession>A0A0E3P6K3</accession>
<evidence type="ECO:0000259" key="8">
    <source>
        <dbReference type="PROSITE" id="PS50885"/>
    </source>
</evidence>
<keyword evidence="10" id="KW-1185">Reference proteome</keyword>
<dbReference type="Pfam" id="PF00015">
    <property type="entry name" value="MCPsignal"/>
    <property type="match status" value="1"/>
</dbReference>
<dbReference type="SMART" id="SM00091">
    <property type="entry name" value="PAS"/>
    <property type="match status" value="2"/>
</dbReference>
<dbReference type="PATRIC" id="fig|1434120.4.peg.3474"/>
<keyword evidence="1 3" id="KW-0807">Transducer</keyword>
<organism evidence="9 10">
    <name type="scientific">Methanosarcina siciliae T4/M</name>
    <dbReference type="NCBI Taxonomy" id="1434120"/>
    <lineage>
        <taxon>Archaea</taxon>
        <taxon>Methanobacteriati</taxon>
        <taxon>Methanobacteriota</taxon>
        <taxon>Stenosarchaea group</taxon>
        <taxon>Methanomicrobia</taxon>
        <taxon>Methanosarcinales</taxon>
        <taxon>Methanosarcinaceae</taxon>
        <taxon>Methanosarcina</taxon>
    </lineage>
</organism>
<dbReference type="PANTHER" id="PTHR32089:SF112">
    <property type="entry name" value="LYSOZYME-LIKE PROTEIN-RELATED"/>
    <property type="match status" value="1"/>
</dbReference>
<evidence type="ECO:0000256" key="4">
    <source>
        <dbReference type="SAM" id="MobiDB-lite"/>
    </source>
</evidence>
<proteinExistence type="inferred from homology"/>
<dbReference type="InterPro" id="IPR000014">
    <property type="entry name" value="PAS"/>
</dbReference>
<dbReference type="Pfam" id="PF08447">
    <property type="entry name" value="PAS_3"/>
    <property type="match status" value="1"/>
</dbReference>
<protein>
    <submittedName>
        <fullName evidence="9">Methyl-accepting chemotaxis protein</fullName>
    </submittedName>
</protein>
<dbReference type="InterPro" id="IPR013655">
    <property type="entry name" value="PAS_fold_3"/>
</dbReference>
<dbReference type="CDD" id="cd00130">
    <property type="entry name" value="PAS"/>
    <property type="match status" value="1"/>
</dbReference>
<dbReference type="PROSITE" id="PS50113">
    <property type="entry name" value="PAC"/>
    <property type="match status" value="2"/>
</dbReference>
<dbReference type="OrthoDB" id="116658at2157"/>
<dbReference type="InterPro" id="IPR003660">
    <property type="entry name" value="HAMP_dom"/>
</dbReference>
<dbReference type="KEGG" id="msw:MSSIT_2648"/>
<dbReference type="Proteomes" id="UP000033111">
    <property type="component" value="Chromosome"/>
</dbReference>
<dbReference type="SUPFAM" id="SSF55785">
    <property type="entry name" value="PYP-like sensor domain (PAS domain)"/>
    <property type="match status" value="2"/>
</dbReference>
<evidence type="ECO:0000313" key="9">
    <source>
        <dbReference type="EMBL" id="AKB29367.1"/>
    </source>
</evidence>
<feature type="domain" description="PAC" evidence="7">
    <location>
        <begin position="104"/>
        <end position="156"/>
    </location>
</feature>
<evidence type="ECO:0000256" key="1">
    <source>
        <dbReference type="ARBA" id="ARBA00023224"/>
    </source>
</evidence>
<dbReference type="EMBL" id="CP009506">
    <property type="protein sequence ID" value="AKB29367.1"/>
    <property type="molecule type" value="Genomic_DNA"/>
</dbReference>
<comment type="similarity">
    <text evidence="2">Belongs to the methyl-accepting chemotaxis (MCP) protein family.</text>
</comment>
<dbReference type="HOGENOM" id="CLU_412592_0_0_2"/>
<dbReference type="GeneID" id="24861539"/>
<feature type="domain" description="PAC" evidence="7">
    <location>
        <begin position="232"/>
        <end position="285"/>
    </location>
</feature>
<evidence type="ECO:0000259" key="7">
    <source>
        <dbReference type="PROSITE" id="PS50113"/>
    </source>
</evidence>
<dbReference type="Gene3D" id="3.30.450.20">
    <property type="entry name" value="PAS domain"/>
    <property type="match status" value="2"/>
</dbReference>
<dbReference type="InterPro" id="IPR004089">
    <property type="entry name" value="MCPsignal_dom"/>
</dbReference>
<dbReference type="InterPro" id="IPR001610">
    <property type="entry name" value="PAC"/>
</dbReference>
<dbReference type="PROSITE" id="PS50885">
    <property type="entry name" value="HAMP"/>
    <property type="match status" value="1"/>
</dbReference>
<dbReference type="NCBIfam" id="TIGR00229">
    <property type="entry name" value="sensory_box"/>
    <property type="match status" value="1"/>
</dbReference>
<dbReference type="GO" id="GO:0016020">
    <property type="term" value="C:membrane"/>
    <property type="evidence" value="ECO:0007669"/>
    <property type="project" value="InterPro"/>
</dbReference>
<dbReference type="Pfam" id="PF08448">
    <property type="entry name" value="PAS_4"/>
    <property type="match status" value="1"/>
</dbReference>
<dbReference type="AlphaFoldDB" id="A0A0E3P6K3"/>
<evidence type="ECO:0000313" key="10">
    <source>
        <dbReference type="Proteomes" id="UP000033111"/>
    </source>
</evidence>
<dbReference type="PANTHER" id="PTHR32089">
    <property type="entry name" value="METHYL-ACCEPTING CHEMOTAXIS PROTEIN MCPB"/>
    <property type="match status" value="1"/>
</dbReference>
<evidence type="ECO:0000259" key="5">
    <source>
        <dbReference type="PROSITE" id="PS50111"/>
    </source>
</evidence>
<dbReference type="SMART" id="SM00304">
    <property type="entry name" value="HAMP"/>
    <property type="match status" value="1"/>
</dbReference>
<reference evidence="9 10" key="1">
    <citation type="submission" date="2014-07" db="EMBL/GenBank/DDBJ databases">
        <title>Methanogenic archaea and the global carbon cycle.</title>
        <authorList>
            <person name="Henriksen J.R."/>
            <person name="Luke J."/>
            <person name="Reinhart S."/>
            <person name="Benedict M.N."/>
            <person name="Youngblut N.D."/>
            <person name="Metcalf M.E."/>
            <person name="Whitaker R.J."/>
            <person name="Metcalf W.W."/>
        </authorList>
    </citation>
    <scope>NUCLEOTIDE SEQUENCE [LARGE SCALE GENOMIC DNA]</scope>
    <source>
        <strain evidence="9 10">T4/M</strain>
    </source>
</reference>
<feature type="domain" description="PAS" evidence="6">
    <location>
        <begin position="27"/>
        <end position="101"/>
    </location>
</feature>
<gene>
    <name evidence="9" type="ORF">MSSIT_2648</name>
</gene>
<feature type="domain" description="HAMP" evidence="8">
    <location>
        <begin position="288"/>
        <end position="340"/>
    </location>
</feature>
<dbReference type="SMART" id="SM00086">
    <property type="entry name" value="PAC"/>
    <property type="match status" value="2"/>
</dbReference>
<dbReference type="InterPro" id="IPR035965">
    <property type="entry name" value="PAS-like_dom_sf"/>
</dbReference>
<sequence length="672" mass="73443">MSSIVTDLENTGQRNLSKNLVEDEDSKAKEVSSLIDNLPVTIFRTSVDSSWAVKYIGKNVEMLTGHPRTDFISQKISWSDIVYPEDAPLIEKTVQKAMKNRTAYQVEYRIKKTDGSTVFIQELAHLVNDQAGNLAYIDGVFLDVTHQIKQRDESQKMIVNSIPKPSLAYLIDSSRKIRFINDYFVEICNHKSAEEMIGLTPSDIVESSTLVHGNGKSKSIAEAVLDTGTGVYNIEGSVKFRGADRTIYVITSAVPVKDEADSIIGCLMVMTDMTEMKEKEQEIAELLHYTNSCLKDLGEGIRRISKGDLEVHLEKFKDDDFGKTFDEFNKLVANLKSVIEIILKDMLTTLEEARQSEEAVSQMNTGMQQISTAAEQIATGSENLSRHAGTAATDVKASQDIFRKLSESSTGSSSYASQAGKTSEEAQELNNMALEGVEQFVAEIFKLGNIVHSLDDAVNNIGAVTGKIKSIADQTNLLALNAAIEAARAGEYGRGFAVVADEVRKLAADSRKSTDEINGIVTNVQKETKKVTEAINAADVQAKTGSKNIKQALNKSHEIAAAVATINSMLVELDKLSDEGLNKIDNIEKSISEAASTAEENAASSEETSAAIEEQTAAMQQVSTSVQSVSELAQKTVDTLLENFKVSGEQTSNQPSFGKPQHFDRKKSTKIY</sequence>
<evidence type="ECO:0000256" key="3">
    <source>
        <dbReference type="PROSITE-ProRule" id="PRU00284"/>
    </source>
</evidence>
<dbReference type="PROSITE" id="PS50112">
    <property type="entry name" value="PAS"/>
    <property type="match status" value="1"/>
</dbReference>
<dbReference type="Gene3D" id="1.10.287.950">
    <property type="entry name" value="Methyl-accepting chemotaxis protein"/>
    <property type="match status" value="1"/>
</dbReference>
<feature type="region of interest" description="Disordered" evidence="4">
    <location>
        <begin position="646"/>
        <end position="672"/>
    </location>
</feature>
<dbReference type="InterPro" id="IPR000700">
    <property type="entry name" value="PAS-assoc_C"/>
</dbReference>
<feature type="domain" description="Methyl-accepting transducer" evidence="5">
    <location>
        <begin position="366"/>
        <end position="609"/>
    </location>
</feature>
<evidence type="ECO:0000256" key="2">
    <source>
        <dbReference type="ARBA" id="ARBA00029447"/>
    </source>
</evidence>
<dbReference type="SUPFAM" id="SSF58104">
    <property type="entry name" value="Methyl-accepting chemotaxis protein (MCP) signaling domain"/>
    <property type="match status" value="1"/>
</dbReference>
<dbReference type="SMART" id="SM00283">
    <property type="entry name" value="MA"/>
    <property type="match status" value="1"/>
</dbReference>
<dbReference type="PROSITE" id="PS50111">
    <property type="entry name" value="CHEMOTAXIS_TRANSDUC_2"/>
    <property type="match status" value="1"/>
</dbReference>